<evidence type="ECO:0000313" key="4">
    <source>
        <dbReference type="EMBL" id="GAW78941.1"/>
    </source>
</evidence>
<dbReference type="CDD" id="cd21075">
    <property type="entry name" value="DBD_XPA-like"/>
    <property type="match status" value="1"/>
</dbReference>
<dbReference type="OMA" id="YSKQMKL"/>
<dbReference type="GO" id="GO:0000715">
    <property type="term" value="P:nucleotide-excision repair, DNA damage recognition"/>
    <property type="evidence" value="ECO:0007669"/>
    <property type="project" value="TreeGrafter"/>
</dbReference>
<dbReference type="InterPro" id="IPR037129">
    <property type="entry name" value="XPA_sf"/>
</dbReference>
<dbReference type="RefSeq" id="XP_028541530.1">
    <property type="nucleotide sequence ID" value="XM_028685729.1"/>
</dbReference>
<comment type="caution">
    <text evidence="4">The sequence shown here is derived from an EMBL/GenBank/DDBJ whole genome shotgun (WGS) entry which is preliminary data.</text>
</comment>
<keyword evidence="3" id="KW-0539">Nucleus</keyword>
<dbReference type="InterPro" id="IPR000465">
    <property type="entry name" value="XPA/RAD14"/>
</dbReference>
<dbReference type="EMBL" id="BDQF01000001">
    <property type="protein sequence ID" value="GAW78941.1"/>
    <property type="molecule type" value="Genomic_DNA"/>
</dbReference>
<dbReference type="GO" id="GO:0003684">
    <property type="term" value="F:damaged DNA binding"/>
    <property type="evidence" value="ECO:0007669"/>
    <property type="project" value="InterPro"/>
</dbReference>
<organism evidence="4 5">
    <name type="scientific">Plasmodium gonderi</name>
    <dbReference type="NCBI Taxonomy" id="77519"/>
    <lineage>
        <taxon>Eukaryota</taxon>
        <taxon>Sar</taxon>
        <taxon>Alveolata</taxon>
        <taxon>Apicomplexa</taxon>
        <taxon>Aconoidasida</taxon>
        <taxon>Haemosporida</taxon>
        <taxon>Plasmodiidae</taxon>
        <taxon>Plasmodium</taxon>
        <taxon>Plasmodium (Plasmodium)</taxon>
    </lineage>
</organism>
<dbReference type="GO" id="GO:0000110">
    <property type="term" value="C:nucleotide-excision repair factor 1 complex"/>
    <property type="evidence" value="ECO:0007669"/>
    <property type="project" value="TreeGrafter"/>
</dbReference>
<protein>
    <submittedName>
        <fullName evidence="4">DNA repair protein</fullName>
    </submittedName>
</protein>
<dbReference type="GO" id="GO:0070914">
    <property type="term" value="P:UV-damage excision repair"/>
    <property type="evidence" value="ECO:0007669"/>
    <property type="project" value="TreeGrafter"/>
</dbReference>
<name>A0A1Y1J8V1_PLAGO</name>
<keyword evidence="5" id="KW-1185">Reference proteome</keyword>
<gene>
    <name evidence="4" type="ORF">PGO_010890</name>
</gene>
<reference evidence="5" key="1">
    <citation type="submission" date="2017-04" db="EMBL/GenBank/DDBJ databases">
        <title>Plasmodium gonderi genome.</title>
        <authorList>
            <person name="Arisue N."/>
            <person name="Honma H."/>
            <person name="Kawai S."/>
            <person name="Tougan T."/>
            <person name="Tanabe K."/>
            <person name="Horii T."/>
        </authorList>
    </citation>
    <scope>NUCLEOTIDE SEQUENCE [LARGE SCALE GENOMIC DNA]</scope>
    <source>
        <strain evidence="5">ATCC 30045</strain>
    </source>
</reference>
<dbReference type="OrthoDB" id="68328at2759"/>
<proteinExistence type="predicted"/>
<keyword evidence="2" id="KW-0862">Zinc</keyword>
<dbReference type="InterPro" id="IPR009061">
    <property type="entry name" value="DNA-bd_dom_put_sf"/>
</dbReference>
<dbReference type="GO" id="GO:0006284">
    <property type="term" value="P:base-excision repair"/>
    <property type="evidence" value="ECO:0007669"/>
    <property type="project" value="TreeGrafter"/>
</dbReference>
<evidence type="ECO:0000256" key="3">
    <source>
        <dbReference type="ARBA" id="ARBA00023242"/>
    </source>
</evidence>
<comment type="subcellular location">
    <subcellularLocation>
        <location evidence="1">Nucleus</location>
    </subcellularLocation>
</comment>
<evidence type="ECO:0000313" key="5">
    <source>
        <dbReference type="Proteomes" id="UP000195521"/>
    </source>
</evidence>
<dbReference type="PANTHER" id="PTHR10142">
    <property type="entry name" value="DNA REPAIR PROTEIN COMPLEMENTING XP-A CELLS"/>
    <property type="match status" value="1"/>
</dbReference>
<dbReference type="GeneID" id="39745639"/>
<evidence type="ECO:0000256" key="2">
    <source>
        <dbReference type="ARBA" id="ARBA00022833"/>
    </source>
</evidence>
<dbReference type="GO" id="GO:1901255">
    <property type="term" value="P:nucleotide-excision repair involved in interstrand cross-link repair"/>
    <property type="evidence" value="ECO:0007669"/>
    <property type="project" value="TreeGrafter"/>
</dbReference>
<dbReference type="AlphaFoldDB" id="A0A1Y1J8V1"/>
<evidence type="ECO:0000256" key="1">
    <source>
        <dbReference type="ARBA" id="ARBA00004123"/>
    </source>
</evidence>
<dbReference type="PANTHER" id="PTHR10142:SF0">
    <property type="entry name" value="DNA REPAIR PROTEIN COMPLEMENTING XP-A CELLS"/>
    <property type="match status" value="1"/>
</dbReference>
<dbReference type="Proteomes" id="UP000195521">
    <property type="component" value="Unassembled WGS sequence"/>
</dbReference>
<accession>A0A1Y1J8V1</accession>
<dbReference type="SUPFAM" id="SSF46955">
    <property type="entry name" value="Putative DNA-binding domain"/>
    <property type="match status" value="1"/>
</dbReference>
<sequence length="456" mass="53341">MMQSDESENEREKENYNNILYDGNLKDEIDYYDENLPHINFYLKFQKKNFLEKFLQEVMISNKKDSDVEKEVESGKNFHICNDEVRSCVNPIEVEVPKKENTTTLRDMHNHENEVTQLYTEEGFGGLCKSNQMRDACKSNQMRDACKSNQLRDADTLEILNDGGFYLEENSEMDYTQSSISHCKEQGSDFSIPHLVEPRGEQILQDSELSESLLKLKMSCIESDANGDLIHLNENDEIVKRINKVFQKNKDKFIFSIERNIENSAEIILQEYCFLCNKKKKLNKILSVINIYICYDCKILDSNFRMISLTKLVNKYSLNTYDMSKYEKHLALLCTKNPRGYSKQMKLYFLFQIKEVAIRKHGSMEKVKSLYMSKILNSLKNAHGTTASASRKRKNLHKFAKPKSIYSQKMNTSQVQKIICDDNQHEFDSPQCTSQEDGLYLKVCKKCTYQVEYMQF</sequence>
<dbReference type="Gene3D" id="3.90.530.10">
    <property type="entry name" value="XPA C-terminal domain"/>
    <property type="match status" value="1"/>
</dbReference>